<gene>
    <name evidence="1" type="ORF">CIPAW_11G009600</name>
</gene>
<dbReference type="Proteomes" id="UP000811609">
    <property type="component" value="Chromosome 11"/>
</dbReference>
<dbReference type="InterPro" id="IPR003690">
    <property type="entry name" value="MTERF"/>
</dbReference>
<dbReference type="PANTHER" id="PTHR13068:SF120">
    <property type="entry name" value="TRANSCRIPTION TERMINATION FACTOR MTERF2, CHLOROPLASTIC-LIKE ISOFORM X1"/>
    <property type="match status" value="1"/>
</dbReference>
<dbReference type="PANTHER" id="PTHR13068">
    <property type="entry name" value="CGI-12 PROTEIN-RELATED"/>
    <property type="match status" value="1"/>
</dbReference>
<protein>
    <submittedName>
        <fullName evidence="1">Uncharacterized protein</fullName>
    </submittedName>
</protein>
<name>A0A8T1P0Z3_CARIL</name>
<sequence>MLLSNNHFSEIVHEVTRLGFDPNNLPFVLAISSMAQNGETLWEQKVKAFKSFGLSKDEIYSAFKLQPMCMNSSEKMINKLMDFFVNKLKMKPSMISKNPNLLQLSLERRIIPRCSVMQLLISMGLVKEDTNIVHMFKMTEMKFVEKFVSKYQKEVPNVINEHYGKIEFQGFLTDLKM</sequence>
<reference evidence="1" key="1">
    <citation type="submission" date="2020-12" db="EMBL/GenBank/DDBJ databases">
        <title>WGS assembly of Carya illinoinensis cv. Pawnee.</title>
        <authorList>
            <person name="Platts A."/>
            <person name="Shu S."/>
            <person name="Wright S."/>
            <person name="Barry K."/>
            <person name="Edger P."/>
            <person name="Pires J.C."/>
            <person name="Schmutz J."/>
        </authorList>
    </citation>
    <scope>NUCLEOTIDE SEQUENCE</scope>
    <source>
        <tissue evidence="1">Leaf</tissue>
    </source>
</reference>
<organism evidence="1 2">
    <name type="scientific">Carya illinoinensis</name>
    <name type="common">Pecan</name>
    <dbReference type="NCBI Taxonomy" id="32201"/>
    <lineage>
        <taxon>Eukaryota</taxon>
        <taxon>Viridiplantae</taxon>
        <taxon>Streptophyta</taxon>
        <taxon>Embryophyta</taxon>
        <taxon>Tracheophyta</taxon>
        <taxon>Spermatophyta</taxon>
        <taxon>Magnoliopsida</taxon>
        <taxon>eudicotyledons</taxon>
        <taxon>Gunneridae</taxon>
        <taxon>Pentapetalae</taxon>
        <taxon>rosids</taxon>
        <taxon>fabids</taxon>
        <taxon>Fagales</taxon>
        <taxon>Juglandaceae</taxon>
        <taxon>Carya</taxon>
    </lineage>
</organism>
<accession>A0A8T1P0Z3</accession>
<evidence type="ECO:0000313" key="2">
    <source>
        <dbReference type="Proteomes" id="UP000811609"/>
    </source>
</evidence>
<dbReference type="AlphaFoldDB" id="A0A8T1P0Z3"/>
<dbReference type="GO" id="GO:0003676">
    <property type="term" value="F:nucleic acid binding"/>
    <property type="evidence" value="ECO:0007669"/>
    <property type="project" value="InterPro"/>
</dbReference>
<dbReference type="Pfam" id="PF02536">
    <property type="entry name" value="mTERF"/>
    <property type="match status" value="1"/>
</dbReference>
<dbReference type="SMART" id="SM00733">
    <property type="entry name" value="Mterf"/>
    <property type="match status" value="2"/>
</dbReference>
<dbReference type="EMBL" id="CM031819">
    <property type="protein sequence ID" value="KAG6634973.1"/>
    <property type="molecule type" value="Genomic_DNA"/>
</dbReference>
<proteinExistence type="predicted"/>
<keyword evidence="2" id="KW-1185">Reference proteome</keyword>
<comment type="caution">
    <text evidence="1">The sequence shown here is derived from an EMBL/GenBank/DDBJ whole genome shotgun (WGS) entry which is preliminary data.</text>
</comment>
<evidence type="ECO:0000313" key="1">
    <source>
        <dbReference type="EMBL" id="KAG6634973.1"/>
    </source>
</evidence>